<sequence>MLFSEMGKVEAHCKRIARKSPDSSELNILLGSVSIGVTFALRMLRGQDNESLSI</sequence>
<name>A0A0A8X7U5_MESS1</name>
<proteinExistence type="predicted"/>
<dbReference type="STRING" id="1321606.SAMD00020551_2379"/>
<dbReference type="EMBL" id="BASE01000048">
    <property type="protein sequence ID" value="GAM14231.1"/>
    <property type="molecule type" value="Genomic_DNA"/>
</dbReference>
<keyword evidence="2" id="KW-1185">Reference proteome</keyword>
<accession>A0A0A8X7U5</accession>
<dbReference type="AlphaFoldDB" id="A0A0A8X7U5"/>
<organism evidence="1 2">
    <name type="scientific">Mesobacillus selenatarsenatis (strain DSM 18680 / JCM 14380 / FERM P-15431 / SF-1)</name>
    <dbReference type="NCBI Taxonomy" id="1321606"/>
    <lineage>
        <taxon>Bacteria</taxon>
        <taxon>Bacillati</taxon>
        <taxon>Bacillota</taxon>
        <taxon>Bacilli</taxon>
        <taxon>Bacillales</taxon>
        <taxon>Bacillaceae</taxon>
        <taxon>Mesobacillus</taxon>
    </lineage>
</organism>
<dbReference type="Proteomes" id="UP000031014">
    <property type="component" value="Unassembled WGS sequence"/>
</dbReference>
<reference evidence="1 2" key="1">
    <citation type="submission" date="2013-06" db="EMBL/GenBank/DDBJ databases">
        <title>Whole genome shotgun sequence of Bacillus selenatarsenatis SF-1.</title>
        <authorList>
            <person name="Kuroda M."/>
            <person name="Sei K."/>
            <person name="Yamashita M."/>
            <person name="Ike M."/>
        </authorList>
    </citation>
    <scope>NUCLEOTIDE SEQUENCE [LARGE SCALE GENOMIC DNA]</scope>
    <source>
        <strain evidence="1 2">SF-1</strain>
    </source>
</reference>
<gene>
    <name evidence="1" type="ORF">SAMD00020551_2379</name>
</gene>
<evidence type="ECO:0000313" key="1">
    <source>
        <dbReference type="EMBL" id="GAM14231.1"/>
    </source>
</evidence>
<comment type="caution">
    <text evidence="1">The sequence shown here is derived from an EMBL/GenBank/DDBJ whole genome shotgun (WGS) entry which is preliminary data.</text>
</comment>
<evidence type="ECO:0000313" key="2">
    <source>
        <dbReference type="Proteomes" id="UP000031014"/>
    </source>
</evidence>
<protein>
    <submittedName>
        <fullName evidence="1">Uncharacterized protein</fullName>
    </submittedName>
</protein>